<evidence type="ECO:0000256" key="7">
    <source>
        <dbReference type="ARBA" id="ARBA00023015"/>
    </source>
</evidence>
<dbReference type="GO" id="GO:0005634">
    <property type="term" value="C:nucleus"/>
    <property type="evidence" value="ECO:0007669"/>
    <property type="project" value="UniProtKB-SubCell"/>
</dbReference>
<evidence type="ECO:0000256" key="6">
    <source>
        <dbReference type="ARBA" id="ARBA00022833"/>
    </source>
</evidence>
<dbReference type="GO" id="GO:0008270">
    <property type="term" value="F:zinc ion binding"/>
    <property type="evidence" value="ECO:0007669"/>
    <property type="project" value="UniProtKB-KW"/>
</dbReference>
<dbReference type="FunFam" id="3.30.160.60:FF:001136">
    <property type="entry name" value="Zinc finger protein 408"/>
    <property type="match status" value="1"/>
</dbReference>
<dbReference type="PROSITE" id="PS00028">
    <property type="entry name" value="ZINC_FINGER_C2H2_1"/>
    <property type="match status" value="2"/>
</dbReference>
<keyword evidence="3" id="KW-0479">Metal-binding</keyword>
<comment type="caution">
    <text evidence="13">The sequence shown here is derived from an EMBL/GenBank/DDBJ whole genome shotgun (WGS) entry which is preliminary data.</text>
</comment>
<dbReference type="Pfam" id="PF00096">
    <property type="entry name" value="zf-C2H2"/>
    <property type="match status" value="1"/>
</dbReference>
<feature type="domain" description="C2H2-type" evidence="12">
    <location>
        <begin position="60"/>
        <end position="87"/>
    </location>
</feature>
<name>A0AAV6VDQ1_9ARAC</name>
<dbReference type="Pfam" id="PF13912">
    <property type="entry name" value="zf-C2H2_6"/>
    <property type="match status" value="1"/>
</dbReference>
<gene>
    <name evidence="13" type="ORF">JTE90_004544</name>
</gene>
<keyword evidence="10" id="KW-0539">Nucleus</keyword>
<dbReference type="InterPro" id="IPR036236">
    <property type="entry name" value="Znf_C2H2_sf"/>
</dbReference>
<dbReference type="PROSITE" id="PS50157">
    <property type="entry name" value="ZINC_FINGER_C2H2_2"/>
    <property type="match status" value="2"/>
</dbReference>
<reference evidence="13 14" key="1">
    <citation type="journal article" date="2022" name="Nat. Ecol. Evol.">
        <title>A masculinizing supergene underlies an exaggerated male reproductive morph in a spider.</title>
        <authorList>
            <person name="Hendrickx F."/>
            <person name="De Corte Z."/>
            <person name="Sonet G."/>
            <person name="Van Belleghem S.M."/>
            <person name="Kostlbacher S."/>
            <person name="Vangestel C."/>
        </authorList>
    </citation>
    <scope>NUCLEOTIDE SEQUENCE [LARGE SCALE GENOMIC DNA]</scope>
    <source>
        <strain evidence="13">W744_W776</strain>
    </source>
</reference>
<organism evidence="13 14">
    <name type="scientific">Oedothorax gibbosus</name>
    <dbReference type="NCBI Taxonomy" id="931172"/>
    <lineage>
        <taxon>Eukaryota</taxon>
        <taxon>Metazoa</taxon>
        <taxon>Ecdysozoa</taxon>
        <taxon>Arthropoda</taxon>
        <taxon>Chelicerata</taxon>
        <taxon>Arachnida</taxon>
        <taxon>Araneae</taxon>
        <taxon>Araneomorphae</taxon>
        <taxon>Entelegynae</taxon>
        <taxon>Araneoidea</taxon>
        <taxon>Linyphiidae</taxon>
        <taxon>Erigoninae</taxon>
        <taxon>Oedothorax</taxon>
    </lineage>
</organism>
<evidence type="ECO:0000259" key="12">
    <source>
        <dbReference type="PROSITE" id="PS50157"/>
    </source>
</evidence>
<keyword evidence="8" id="KW-0238">DNA-binding</keyword>
<keyword evidence="9" id="KW-0804">Transcription</keyword>
<accession>A0AAV6VDQ1</accession>
<dbReference type="GO" id="GO:0006357">
    <property type="term" value="P:regulation of transcription by RNA polymerase II"/>
    <property type="evidence" value="ECO:0007669"/>
    <property type="project" value="TreeGrafter"/>
</dbReference>
<evidence type="ECO:0000256" key="5">
    <source>
        <dbReference type="ARBA" id="ARBA00022771"/>
    </source>
</evidence>
<dbReference type="FunFam" id="3.30.160.60:FF:001156">
    <property type="entry name" value="Zinc finger protein 407"/>
    <property type="match status" value="1"/>
</dbReference>
<keyword evidence="6" id="KW-0862">Zinc</keyword>
<proteinExistence type="inferred from homology"/>
<dbReference type="AlphaFoldDB" id="A0AAV6VDQ1"/>
<evidence type="ECO:0000256" key="4">
    <source>
        <dbReference type="ARBA" id="ARBA00022737"/>
    </source>
</evidence>
<keyword evidence="5 11" id="KW-0863">Zinc-finger</keyword>
<comment type="subcellular location">
    <subcellularLocation>
        <location evidence="1">Nucleus</location>
    </subcellularLocation>
</comment>
<evidence type="ECO:0000256" key="2">
    <source>
        <dbReference type="ARBA" id="ARBA00006991"/>
    </source>
</evidence>
<evidence type="ECO:0000256" key="8">
    <source>
        <dbReference type="ARBA" id="ARBA00023125"/>
    </source>
</evidence>
<keyword evidence="14" id="KW-1185">Reference proteome</keyword>
<dbReference type="GO" id="GO:0003700">
    <property type="term" value="F:DNA-binding transcription factor activity"/>
    <property type="evidence" value="ECO:0007669"/>
    <property type="project" value="TreeGrafter"/>
</dbReference>
<dbReference type="InterPro" id="IPR013087">
    <property type="entry name" value="Znf_C2H2_type"/>
</dbReference>
<dbReference type="GO" id="GO:0000978">
    <property type="term" value="F:RNA polymerase II cis-regulatory region sequence-specific DNA binding"/>
    <property type="evidence" value="ECO:0007669"/>
    <property type="project" value="TreeGrafter"/>
</dbReference>
<dbReference type="SMART" id="SM00355">
    <property type="entry name" value="ZnF_C2H2"/>
    <property type="match status" value="2"/>
</dbReference>
<comment type="similarity">
    <text evidence="2">Belongs to the krueppel C2H2-type zinc-finger protein family.</text>
</comment>
<dbReference type="Gene3D" id="3.30.160.60">
    <property type="entry name" value="Classic Zinc Finger"/>
    <property type="match status" value="2"/>
</dbReference>
<evidence type="ECO:0000256" key="9">
    <source>
        <dbReference type="ARBA" id="ARBA00023163"/>
    </source>
</evidence>
<dbReference type="Proteomes" id="UP000827092">
    <property type="component" value="Unassembled WGS sequence"/>
</dbReference>
<evidence type="ECO:0000256" key="1">
    <source>
        <dbReference type="ARBA" id="ARBA00004123"/>
    </source>
</evidence>
<protein>
    <recommendedName>
        <fullName evidence="12">C2H2-type domain-containing protein</fullName>
    </recommendedName>
</protein>
<dbReference type="SUPFAM" id="SSF57667">
    <property type="entry name" value="beta-beta-alpha zinc fingers"/>
    <property type="match status" value="1"/>
</dbReference>
<sequence>MCTLGRSSVWNTTTFSTQPTSFSSTFRSSESSFKLPFCNICSQSSQLCKHSQKIPQEPAFQCHVCHKTFNRKDNLKVHYRKHSGERPFKCSICDKGFYTKQNMRMHMIRHSGIVKSFV</sequence>
<evidence type="ECO:0000313" key="13">
    <source>
        <dbReference type="EMBL" id="KAG8194316.1"/>
    </source>
</evidence>
<dbReference type="InterPro" id="IPR050589">
    <property type="entry name" value="Ikaros_C2H2-ZF"/>
</dbReference>
<feature type="domain" description="C2H2-type" evidence="12">
    <location>
        <begin position="88"/>
        <end position="112"/>
    </location>
</feature>
<dbReference type="PANTHER" id="PTHR24404:SF114">
    <property type="entry name" value="KLUMPFUSS, ISOFORM B-RELATED"/>
    <property type="match status" value="1"/>
</dbReference>
<evidence type="ECO:0000256" key="11">
    <source>
        <dbReference type="PROSITE-ProRule" id="PRU00042"/>
    </source>
</evidence>
<keyword evidence="7" id="KW-0805">Transcription regulation</keyword>
<evidence type="ECO:0000313" key="14">
    <source>
        <dbReference type="Proteomes" id="UP000827092"/>
    </source>
</evidence>
<dbReference type="PANTHER" id="PTHR24404">
    <property type="entry name" value="ZINC FINGER PROTEIN"/>
    <property type="match status" value="1"/>
</dbReference>
<dbReference type="EMBL" id="JAFNEN010000105">
    <property type="protein sequence ID" value="KAG8194316.1"/>
    <property type="molecule type" value="Genomic_DNA"/>
</dbReference>
<evidence type="ECO:0000256" key="3">
    <source>
        <dbReference type="ARBA" id="ARBA00022723"/>
    </source>
</evidence>
<keyword evidence="4" id="KW-0677">Repeat</keyword>
<evidence type="ECO:0000256" key="10">
    <source>
        <dbReference type="ARBA" id="ARBA00023242"/>
    </source>
</evidence>